<name>A0ABN8WYX7_9GAMM</name>
<keyword evidence="2" id="KW-1185">Reference proteome</keyword>
<proteinExistence type="predicted"/>
<dbReference type="Proteomes" id="UP001162030">
    <property type="component" value="Chromosome"/>
</dbReference>
<sequence length="71" mass="7664">MWQPVLRHGDLDTAIAPAEPGGLQVSELHSAIGTQHGELTILTSGQIKRRGHGRAFVHLRIDLGNVLGSFE</sequence>
<evidence type="ECO:0000313" key="2">
    <source>
        <dbReference type="Proteomes" id="UP001162030"/>
    </source>
</evidence>
<reference evidence="1 2" key="1">
    <citation type="submission" date="2023-03" db="EMBL/GenBank/DDBJ databases">
        <authorList>
            <person name="Pearce D."/>
        </authorList>
    </citation>
    <scope>NUCLEOTIDE SEQUENCE [LARGE SCALE GENOMIC DNA]</scope>
    <source>
        <strain evidence="1">Msz</strain>
    </source>
</reference>
<evidence type="ECO:0000313" key="1">
    <source>
        <dbReference type="EMBL" id="CAI8768757.1"/>
    </source>
</evidence>
<dbReference type="EMBL" id="OX458333">
    <property type="protein sequence ID" value="CAI8768757.1"/>
    <property type="molecule type" value="Genomic_DNA"/>
</dbReference>
<gene>
    <name evidence="1" type="ORF">MSZNOR_0988</name>
</gene>
<organism evidence="1 2">
    <name type="scientific">Methylocaldum szegediense</name>
    <dbReference type="NCBI Taxonomy" id="73780"/>
    <lineage>
        <taxon>Bacteria</taxon>
        <taxon>Pseudomonadati</taxon>
        <taxon>Pseudomonadota</taxon>
        <taxon>Gammaproteobacteria</taxon>
        <taxon>Methylococcales</taxon>
        <taxon>Methylococcaceae</taxon>
        <taxon>Methylocaldum</taxon>
    </lineage>
</organism>
<accession>A0ABN8WYX7</accession>
<protein>
    <submittedName>
        <fullName evidence="1">Uncharacterized protein</fullName>
    </submittedName>
</protein>